<name>A0A563VLT4_9CYAN</name>
<protein>
    <submittedName>
        <fullName evidence="1">Uncharacterized protein</fullName>
    </submittedName>
</protein>
<keyword evidence="2" id="KW-1185">Reference proteome</keyword>
<dbReference type="AlphaFoldDB" id="A0A563VLT4"/>
<proteinExistence type="predicted"/>
<evidence type="ECO:0000313" key="1">
    <source>
        <dbReference type="EMBL" id="VEP12293.1"/>
    </source>
</evidence>
<dbReference type="OrthoDB" id="466434at2"/>
<dbReference type="Proteomes" id="UP000320055">
    <property type="component" value="Unassembled WGS sequence"/>
</dbReference>
<dbReference type="EMBL" id="CAACVJ010000048">
    <property type="protein sequence ID" value="VEP12293.1"/>
    <property type="molecule type" value="Genomic_DNA"/>
</dbReference>
<evidence type="ECO:0000313" key="2">
    <source>
        <dbReference type="Proteomes" id="UP000320055"/>
    </source>
</evidence>
<reference evidence="1 2" key="1">
    <citation type="submission" date="2019-01" db="EMBL/GenBank/DDBJ databases">
        <authorList>
            <person name="Brito A."/>
        </authorList>
    </citation>
    <scope>NUCLEOTIDE SEQUENCE [LARGE SCALE GENOMIC DNA]</scope>
    <source>
        <strain evidence="1">1</strain>
    </source>
</reference>
<accession>A0A563VLT4</accession>
<gene>
    <name evidence="1" type="ORF">H1P_1410008</name>
</gene>
<organism evidence="1 2">
    <name type="scientific">Hyella patelloides LEGE 07179</name>
    <dbReference type="NCBI Taxonomy" id="945734"/>
    <lineage>
        <taxon>Bacteria</taxon>
        <taxon>Bacillati</taxon>
        <taxon>Cyanobacteriota</taxon>
        <taxon>Cyanophyceae</taxon>
        <taxon>Pleurocapsales</taxon>
        <taxon>Hyellaceae</taxon>
        <taxon>Hyella</taxon>
    </lineage>
</organism>
<dbReference type="RefSeq" id="WP_144870200.1">
    <property type="nucleotide sequence ID" value="NZ_LR213893.1"/>
</dbReference>
<sequence length="80" mass="8714">MLQGIELIDCAKANAKQGTAVAAERCGYDNNIGLFMENLTKACQQIGVNFSEIEDLITDQQIAKENIKVVEVAPDTNTQL</sequence>